<name>A0A9N8YPD9_9GLOM</name>
<dbReference type="InterPro" id="IPR011994">
    <property type="entry name" value="Cytidylate_kinase_dom"/>
</dbReference>
<organism evidence="14 15">
    <name type="scientific">Racocetra fulgida</name>
    <dbReference type="NCBI Taxonomy" id="60492"/>
    <lineage>
        <taxon>Eukaryota</taxon>
        <taxon>Fungi</taxon>
        <taxon>Fungi incertae sedis</taxon>
        <taxon>Mucoromycota</taxon>
        <taxon>Glomeromycotina</taxon>
        <taxon>Glomeromycetes</taxon>
        <taxon>Diversisporales</taxon>
        <taxon>Gigasporaceae</taxon>
        <taxon>Racocetra</taxon>
    </lineage>
</organism>
<comment type="similarity">
    <text evidence="1 10">Belongs to the RecA family.</text>
</comment>
<dbReference type="Proteomes" id="UP000789396">
    <property type="component" value="Unassembled WGS sequence"/>
</dbReference>
<keyword evidence="11" id="KW-0238">DNA-binding</keyword>
<dbReference type="PRINTS" id="PR00142">
    <property type="entry name" value="RECA"/>
</dbReference>
<evidence type="ECO:0000259" key="12">
    <source>
        <dbReference type="PROSITE" id="PS50162"/>
    </source>
</evidence>
<dbReference type="GO" id="GO:0003697">
    <property type="term" value="F:single-stranded DNA binding"/>
    <property type="evidence" value="ECO:0007669"/>
    <property type="project" value="InterPro"/>
</dbReference>
<dbReference type="InterPro" id="IPR020588">
    <property type="entry name" value="RecA_ATP-bd"/>
</dbReference>
<proteinExistence type="inferred from homology"/>
<dbReference type="PANTHER" id="PTHR45900">
    <property type="entry name" value="RECA"/>
    <property type="match status" value="1"/>
</dbReference>
<dbReference type="InterPro" id="IPR027417">
    <property type="entry name" value="P-loop_NTPase"/>
</dbReference>
<keyword evidence="7 11" id="KW-0233">DNA recombination</keyword>
<dbReference type="GO" id="GO:0005829">
    <property type="term" value="C:cytosol"/>
    <property type="evidence" value="ECO:0007669"/>
    <property type="project" value="TreeGrafter"/>
</dbReference>
<keyword evidence="11" id="KW-0227">DNA damage</keyword>
<dbReference type="InterPro" id="IPR049428">
    <property type="entry name" value="RecA-like_N"/>
</dbReference>
<dbReference type="CDD" id="cd02020">
    <property type="entry name" value="CMPK"/>
    <property type="match status" value="1"/>
</dbReference>
<comment type="catalytic activity">
    <reaction evidence="9">
        <text>CMP + ATP = CDP + ADP</text>
        <dbReference type="Rhea" id="RHEA:11600"/>
        <dbReference type="ChEBI" id="CHEBI:30616"/>
        <dbReference type="ChEBI" id="CHEBI:58069"/>
        <dbReference type="ChEBI" id="CHEBI:60377"/>
        <dbReference type="ChEBI" id="CHEBI:456216"/>
        <dbReference type="EC" id="2.7.4.25"/>
    </reaction>
</comment>
<evidence type="ECO:0000256" key="6">
    <source>
        <dbReference type="ARBA" id="ARBA00022840"/>
    </source>
</evidence>
<dbReference type="Pfam" id="PF00154">
    <property type="entry name" value="RecA_N"/>
    <property type="match status" value="1"/>
</dbReference>
<dbReference type="EMBL" id="CAJVPZ010000002">
    <property type="protein sequence ID" value="CAG8447562.1"/>
    <property type="molecule type" value="Genomic_DNA"/>
</dbReference>
<keyword evidence="4 10" id="KW-0547">Nucleotide-binding</keyword>
<keyword evidence="15" id="KW-1185">Reference proteome</keyword>
<comment type="catalytic activity">
    <reaction evidence="8">
        <text>dCMP + ATP = dCDP + ADP</text>
        <dbReference type="Rhea" id="RHEA:25094"/>
        <dbReference type="ChEBI" id="CHEBI:30616"/>
        <dbReference type="ChEBI" id="CHEBI:57566"/>
        <dbReference type="ChEBI" id="CHEBI:58593"/>
        <dbReference type="ChEBI" id="CHEBI:456216"/>
        <dbReference type="EC" id="2.7.4.25"/>
    </reaction>
</comment>
<evidence type="ECO:0000313" key="14">
    <source>
        <dbReference type="EMBL" id="CAG8447562.1"/>
    </source>
</evidence>
<comment type="caution">
    <text evidence="14">The sequence shown here is derived from an EMBL/GenBank/DDBJ whole genome shotgun (WGS) entry which is preliminary data.</text>
</comment>
<evidence type="ECO:0000256" key="9">
    <source>
        <dbReference type="ARBA" id="ARBA00048478"/>
    </source>
</evidence>
<dbReference type="PROSITE" id="PS50162">
    <property type="entry name" value="RECA_2"/>
    <property type="match status" value="1"/>
</dbReference>
<dbReference type="InterPro" id="IPR020587">
    <property type="entry name" value="RecA_monomer-monomer_interface"/>
</dbReference>
<dbReference type="InterPro" id="IPR013765">
    <property type="entry name" value="DNA_recomb/repair_RecA"/>
</dbReference>
<evidence type="ECO:0000256" key="5">
    <source>
        <dbReference type="ARBA" id="ARBA00022777"/>
    </source>
</evidence>
<evidence type="ECO:0000256" key="10">
    <source>
        <dbReference type="RuleBase" id="RU003422"/>
    </source>
</evidence>
<evidence type="ECO:0000256" key="1">
    <source>
        <dbReference type="ARBA" id="ARBA00009391"/>
    </source>
</evidence>
<evidence type="ECO:0000256" key="4">
    <source>
        <dbReference type="ARBA" id="ARBA00022741"/>
    </source>
</evidence>
<accession>A0A9N8YPD9</accession>
<keyword evidence="5" id="KW-0418">Kinase</keyword>
<gene>
    <name evidence="14" type="ORF">RFULGI_LOCUS26</name>
</gene>
<feature type="domain" description="RecA family profile 2" evidence="13">
    <location>
        <begin position="340"/>
        <end position="410"/>
    </location>
</feature>
<dbReference type="GO" id="GO:0006310">
    <property type="term" value="P:DNA recombination"/>
    <property type="evidence" value="ECO:0007669"/>
    <property type="project" value="UniProtKB-KW"/>
</dbReference>
<evidence type="ECO:0000256" key="2">
    <source>
        <dbReference type="ARBA" id="ARBA00012906"/>
    </source>
</evidence>
<sequence length="426" mass="47054">MPKINIAIDGPVGSGKTTIGRLVAQKLNYQFLDSDRFLIDNPEIAVQLEQQRDVLGSEKIGNLASQLAIIKELRTIILNCQRLLTQNKGWVVVGRDITSEVLPDAEVKIFLTANLLARDEKDKNRTLSPLRKTADRQEVSSNVLAEIEDIVESIKKDFGEESVILLGENEKKPREVISTGSYLLDQAIGAGGYPCGRIVEIYGLKSSGKSTLALQAVSECQKLGKKAAYFDLENSLDIKHAKNVGVKIKELITPYPSSGEEVFDMMIKLIHKNVDLIIVDSVSNLVPLVQLEANLGKQRVGSHAALMSAGLRKLKPELVNKKTIVIFINQIRKNISINPYAPSETKTGGMALDFDADLQIKLKKKEDLKKNDKIIGIETEAKIVKNKMAPHGEVVNLEIIFPHGTQKEREIIDLATELNIIHKSGT</sequence>
<dbReference type="Pfam" id="PF02224">
    <property type="entry name" value="Cytidylate_kin"/>
    <property type="match status" value="2"/>
</dbReference>
<dbReference type="SMART" id="SM00382">
    <property type="entry name" value="AAA"/>
    <property type="match status" value="2"/>
</dbReference>
<dbReference type="SUPFAM" id="SSF52540">
    <property type="entry name" value="P-loop containing nucleoside triphosphate hydrolases"/>
    <property type="match status" value="2"/>
</dbReference>
<evidence type="ECO:0000256" key="8">
    <source>
        <dbReference type="ARBA" id="ARBA00047615"/>
    </source>
</evidence>
<dbReference type="GO" id="GO:0005524">
    <property type="term" value="F:ATP binding"/>
    <property type="evidence" value="ECO:0007669"/>
    <property type="project" value="UniProtKB-KW"/>
</dbReference>
<dbReference type="AlphaFoldDB" id="A0A9N8YPD9"/>
<reference evidence="14" key="1">
    <citation type="submission" date="2021-06" db="EMBL/GenBank/DDBJ databases">
        <authorList>
            <person name="Kallberg Y."/>
            <person name="Tangrot J."/>
            <person name="Rosling A."/>
        </authorList>
    </citation>
    <scope>NUCLEOTIDE SEQUENCE</scope>
    <source>
        <strain evidence="14">IN212</strain>
    </source>
</reference>
<feature type="domain" description="RecA family profile 1" evidence="12">
    <location>
        <begin position="173"/>
        <end position="331"/>
    </location>
</feature>
<keyword evidence="3" id="KW-0808">Transferase</keyword>
<protein>
    <recommendedName>
        <fullName evidence="2">(d)CMP kinase</fullName>
        <ecNumber evidence="2">2.7.4.25</ecNumber>
    </recommendedName>
</protein>
<dbReference type="OrthoDB" id="5957327at2759"/>
<keyword evidence="6 10" id="KW-0067">ATP-binding</keyword>
<dbReference type="EC" id="2.7.4.25" evidence="2"/>
<dbReference type="GO" id="GO:0006281">
    <property type="term" value="P:DNA repair"/>
    <property type="evidence" value="ECO:0007669"/>
    <property type="project" value="InterPro"/>
</dbReference>
<dbReference type="GO" id="GO:0036431">
    <property type="term" value="F:dCMP kinase activity"/>
    <property type="evidence" value="ECO:0007669"/>
    <property type="project" value="InterPro"/>
</dbReference>
<dbReference type="Gene3D" id="3.40.50.300">
    <property type="entry name" value="P-loop containing nucleotide triphosphate hydrolases"/>
    <property type="match status" value="3"/>
</dbReference>
<evidence type="ECO:0000256" key="7">
    <source>
        <dbReference type="ARBA" id="ARBA00023172"/>
    </source>
</evidence>
<dbReference type="GO" id="GO:0140664">
    <property type="term" value="F:ATP-dependent DNA damage sensor activity"/>
    <property type="evidence" value="ECO:0007669"/>
    <property type="project" value="InterPro"/>
</dbReference>
<dbReference type="PROSITE" id="PS50163">
    <property type="entry name" value="RECA_3"/>
    <property type="match status" value="1"/>
</dbReference>
<evidence type="ECO:0000256" key="3">
    <source>
        <dbReference type="ARBA" id="ARBA00022679"/>
    </source>
</evidence>
<dbReference type="GO" id="GO:0061982">
    <property type="term" value="P:meiosis I cell cycle process"/>
    <property type="evidence" value="ECO:0007669"/>
    <property type="project" value="UniProtKB-ARBA"/>
</dbReference>
<dbReference type="PANTHER" id="PTHR45900:SF1">
    <property type="entry name" value="MITOCHONDRIAL DNA REPAIR PROTEIN RECA HOMOLOG-RELATED"/>
    <property type="match status" value="1"/>
</dbReference>
<evidence type="ECO:0000259" key="13">
    <source>
        <dbReference type="PROSITE" id="PS50163"/>
    </source>
</evidence>
<dbReference type="InterPro" id="IPR003593">
    <property type="entry name" value="AAA+_ATPase"/>
</dbReference>
<evidence type="ECO:0000313" key="15">
    <source>
        <dbReference type="Proteomes" id="UP000789396"/>
    </source>
</evidence>
<evidence type="ECO:0000256" key="11">
    <source>
        <dbReference type="RuleBase" id="RU004527"/>
    </source>
</evidence>